<dbReference type="Proteomes" id="UP000014400">
    <property type="component" value="Unassembled WGS sequence"/>
</dbReference>
<protein>
    <recommendedName>
        <fullName evidence="3">Tail fiber protein</fullName>
    </recommendedName>
</protein>
<evidence type="ECO:0000313" key="2">
    <source>
        <dbReference type="Proteomes" id="UP000014400"/>
    </source>
</evidence>
<dbReference type="AlphaFoldDB" id="S3BLB9"/>
<reference evidence="1 2" key="1">
    <citation type="submission" date="2013-04" db="EMBL/GenBank/DDBJ databases">
        <title>The Genome Sequence of Sutterella wadsworthensis HGA0223.</title>
        <authorList>
            <consortium name="The Broad Institute Genomics Platform"/>
            <person name="Earl A."/>
            <person name="Ward D."/>
            <person name="Feldgarden M."/>
            <person name="Gevers D."/>
            <person name="Schmidt T.M."/>
            <person name="Dover J."/>
            <person name="Dai D."/>
            <person name="Walker B."/>
            <person name="Young S."/>
            <person name="Zeng Q."/>
            <person name="Gargeya S."/>
            <person name="Fitzgerald M."/>
            <person name="Haas B."/>
            <person name="Abouelleil A."/>
            <person name="Allen A.W."/>
            <person name="Alvarado L."/>
            <person name="Arachchi H.M."/>
            <person name="Berlin A.M."/>
            <person name="Chapman S.B."/>
            <person name="Gainer-Dewar J."/>
            <person name="Goldberg J."/>
            <person name="Griggs A."/>
            <person name="Gujja S."/>
            <person name="Hansen M."/>
            <person name="Howarth C."/>
            <person name="Imamovic A."/>
            <person name="Ireland A."/>
            <person name="Larimer J."/>
            <person name="McCowan C."/>
            <person name="Murphy C."/>
            <person name="Pearson M."/>
            <person name="Poon T.W."/>
            <person name="Priest M."/>
            <person name="Roberts A."/>
            <person name="Saif S."/>
            <person name="Shea T."/>
            <person name="Sisk P."/>
            <person name="Sykes S."/>
            <person name="Wortman J."/>
            <person name="Nusbaum C."/>
            <person name="Birren B."/>
        </authorList>
    </citation>
    <scope>NUCLEOTIDE SEQUENCE [LARGE SCALE GENOMIC DNA]</scope>
    <source>
        <strain evidence="1 2">HGA0223</strain>
    </source>
</reference>
<dbReference type="RefSeq" id="WP_016473699.1">
    <property type="nucleotide sequence ID" value="NZ_KE150480.1"/>
</dbReference>
<name>S3BLB9_9BURK</name>
<evidence type="ECO:0008006" key="3">
    <source>
        <dbReference type="Google" id="ProtNLM"/>
    </source>
</evidence>
<sequence length="463" mass="46768">MAISTEVRRAGPYHGNGQQTEFPFNFKVFDSSQVRPVLSVDGGKTETVLPSADFVVTLSVDQDVNPGGAVVLVSPLPIGSILTIISAVPYLQPVVLTNRGGFYPDILNQALDRATAQIQQLAEKQERALTVPATTEKTSEQLIQELWQVKDSAAASASASASSAKSAADSQSAAAESAAAAKTSERAAKSSEENATASKSAAVNSASASATSASLSASQAALAKKWAVQDVEPVEGSGETALYSAREYAKRAGASTQIAVKSKTEAAASASSAAGSASSAGSFASNASTAAAKAADNAMTAQKSQAAAAISASAAAVSAKEAKDAAGQSAAGQLQADWKETNSSAKSFIKNKPEIPAVKDLVLKVGVRGALAGYETPVTAIKATTITHGSPDMQAVAGTITAQSPSANAGFTKVVRLDAETPTVVLSANWTWAGDTAPTLKKGSFVVFCALNGKGIAAQIKGA</sequence>
<dbReference type="PATRIC" id="fig|1203554.3.peg.246"/>
<gene>
    <name evidence="1" type="ORF">HMPREF1476_00265</name>
</gene>
<keyword evidence="2" id="KW-1185">Reference proteome</keyword>
<comment type="caution">
    <text evidence="1">The sequence shown here is derived from an EMBL/GenBank/DDBJ whole genome shotgun (WGS) entry which is preliminary data.</text>
</comment>
<evidence type="ECO:0000313" key="1">
    <source>
        <dbReference type="EMBL" id="EPE02029.1"/>
    </source>
</evidence>
<organism evidence="1 2">
    <name type="scientific">Sutterella wadsworthensis HGA0223</name>
    <dbReference type="NCBI Taxonomy" id="1203554"/>
    <lineage>
        <taxon>Bacteria</taxon>
        <taxon>Pseudomonadati</taxon>
        <taxon>Pseudomonadota</taxon>
        <taxon>Betaproteobacteria</taxon>
        <taxon>Burkholderiales</taxon>
        <taxon>Sutterellaceae</taxon>
        <taxon>Sutterella</taxon>
    </lineage>
</organism>
<dbReference type="STRING" id="1203554.HMPREF1476_00265"/>
<accession>S3BLB9</accession>
<proteinExistence type="predicted"/>
<dbReference type="EMBL" id="ATCF01000004">
    <property type="protein sequence ID" value="EPE02029.1"/>
    <property type="molecule type" value="Genomic_DNA"/>
</dbReference>
<dbReference type="eggNOG" id="COG3064">
    <property type="taxonomic scope" value="Bacteria"/>
</dbReference>
<dbReference type="HOGENOM" id="CLU_590417_0_0_4"/>